<comment type="similarity">
    <text evidence="2">Belongs to the CorA metal ion transporter (MIT) (TC 1.A.35) family.</text>
</comment>
<evidence type="ECO:0000256" key="10">
    <source>
        <dbReference type="ARBA" id="ARBA00034269"/>
    </source>
</evidence>
<evidence type="ECO:0000256" key="1">
    <source>
        <dbReference type="ARBA" id="ARBA00004651"/>
    </source>
</evidence>
<dbReference type="InterPro" id="IPR045861">
    <property type="entry name" value="CorA_cytoplasmic_dom"/>
</dbReference>
<organism evidence="14 15">
    <name type="scientific">Brevibacterium linens</name>
    <dbReference type="NCBI Taxonomy" id="1703"/>
    <lineage>
        <taxon>Bacteria</taxon>
        <taxon>Bacillati</taxon>
        <taxon>Actinomycetota</taxon>
        <taxon>Actinomycetes</taxon>
        <taxon>Micrococcales</taxon>
        <taxon>Brevibacteriaceae</taxon>
        <taxon>Brevibacterium</taxon>
    </lineage>
</organism>
<dbReference type="GO" id="GO:0050897">
    <property type="term" value="F:cobalt ion binding"/>
    <property type="evidence" value="ECO:0007669"/>
    <property type="project" value="TreeGrafter"/>
</dbReference>
<keyword evidence="5 13" id="KW-0812">Transmembrane</keyword>
<protein>
    <submittedName>
        <fullName evidence="14">Magnesium transporter</fullName>
    </submittedName>
</protein>
<keyword evidence="7 13" id="KW-1133">Transmembrane helix</keyword>
<keyword evidence="8" id="KW-0406">Ion transport</keyword>
<dbReference type="Gene3D" id="1.20.58.340">
    <property type="entry name" value="Magnesium transport protein CorA, transmembrane region"/>
    <property type="match status" value="2"/>
</dbReference>
<evidence type="ECO:0000256" key="5">
    <source>
        <dbReference type="ARBA" id="ARBA00022692"/>
    </source>
</evidence>
<evidence type="ECO:0000256" key="2">
    <source>
        <dbReference type="ARBA" id="ARBA00009765"/>
    </source>
</evidence>
<feature type="transmembrane region" description="Helical" evidence="13">
    <location>
        <begin position="319"/>
        <end position="338"/>
    </location>
</feature>
<dbReference type="Pfam" id="PF01544">
    <property type="entry name" value="CorA"/>
    <property type="match status" value="1"/>
</dbReference>
<evidence type="ECO:0000313" key="14">
    <source>
        <dbReference type="EMBL" id="AMT94709.1"/>
    </source>
</evidence>
<evidence type="ECO:0000256" key="3">
    <source>
        <dbReference type="ARBA" id="ARBA00022448"/>
    </source>
</evidence>
<evidence type="ECO:0000256" key="4">
    <source>
        <dbReference type="ARBA" id="ARBA00022475"/>
    </source>
</evidence>
<dbReference type="SUPFAM" id="SSF143865">
    <property type="entry name" value="CorA soluble domain-like"/>
    <property type="match status" value="1"/>
</dbReference>
<dbReference type="AlphaFoldDB" id="A0A142NQT0"/>
<dbReference type="CDD" id="cd12830">
    <property type="entry name" value="MtCorA-like"/>
    <property type="match status" value="1"/>
</dbReference>
<keyword evidence="3" id="KW-0813">Transport</keyword>
<dbReference type="EMBL" id="CP014869">
    <property type="protein sequence ID" value="AMT94709.1"/>
    <property type="molecule type" value="Genomic_DNA"/>
</dbReference>
<evidence type="ECO:0000256" key="6">
    <source>
        <dbReference type="ARBA" id="ARBA00022842"/>
    </source>
</evidence>
<proteinExistence type="inferred from homology"/>
<sequence length="376" mass="42075">MSPENRRRFDRPSLRKRSIPASKETTSRATTLFSRRIVNSEPQELHTTHAVSEALAAHTADSSETDAAGSITQVIISRSTPELLAELASAWDLHPVLVDDLFHANQRAKVERYDDVLFVVLKSAVYIDAKEEVEFNEFHLLMKDDALVIICQGDRFIDGTPIPPDTAGIQEYFTNEKRSWTKDRELLALGPEALIYRLLDTAVDGYFPVLDGLQDDKDGIERQVFSGDTAAAERIYLLSQEVIDVLHNSTHLNRLTQALGNGAAKYAIPDDLRAYLDDVTDHLTRVLAEAGELRESLSQILNVNSTLVAQRQNEDMKKISGWAAILFAPTLVGAIYGMNFDDMPELHWAFGYPMALGLMLGLGVVLYVVFRVKKWM</sequence>
<evidence type="ECO:0000256" key="9">
    <source>
        <dbReference type="ARBA" id="ARBA00023136"/>
    </source>
</evidence>
<dbReference type="SUPFAM" id="SSF144083">
    <property type="entry name" value="Magnesium transport protein CorA, transmembrane region"/>
    <property type="match status" value="1"/>
</dbReference>
<keyword evidence="4" id="KW-1003">Cell membrane</keyword>
<evidence type="ECO:0000256" key="11">
    <source>
        <dbReference type="ARBA" id="ARBA00045497"/>
    </source>
</evidence>
<reference evidence="15" key="1">
    <citation type="submission" date="2016-03" db="EMBL/GenBank/DDBJ databases">
        <authorList>
            <person name="Ploux O."/>
        </authorList>
    </citation>
    <scope>NUCLEOTIDE SEQUENCE [LARGE SCALE GENOMIC DNA]</scope>
    <source>
        <strain evidence="15">BS258</strain>
    </source>
</reference>
<dbReference type="KEGG" id="bly:A2T55_13910"/>
<gene>
    <name evidence="14" type="ORF">A2T55_13910</name>
</gene>
<evidence type="ECO:0000313" key="15">
    <source>
        <dbReference type="Proteomes" id="UP000075950"/>
    </source>
</evidence>
<comment type="catalytic activity">
    <reaction evidence="10">
        <text>Mg(2+)(in) = Mg(2+)(out)</text>
        <dbReference type="Rhea" id="RHEA:29827"/>
        <dbReference type="ChEBI" id="CHEBI:18420"/>
    </reaction>
</comment>
<feature type="transmembrane region" description="Helical" evidence="13">
    <location>
        <begin position="350"/>
        <end position="370"/>
    </location>
</feature>
<keyword evidence="9 13" id="KW-0472">Membrane</keyword>
<feature type="compositionally biased region" description="Basic and acidic residues" evidence="12">
    <location>
        <begin position="1"/>
        <end position="13"/>
    </location>
</feature>
<dbReference type="PANTHER" id="PTHR46494:SF1">
    <property type="entry name" value="CORA FAMILY METAL ION TRANSPORTER (EUROFUNG)"/>
    <property type="match status" value="1"/>
</dbReference>
<keyword evidence="6" id="KW-0460">Magnesium</keyword>
<dbReference type="GO" id="GO:0015095">
    <property type="term" value="F:magnesium ion transmembrane transporter activity"/>
    <property type="evidence" value="ECO:0007669"/>
    <property type="project" value="TreeGrafter"/>
</dbReference>
<dbReference type="Proteomes" id="UP000075950">
    <property type="component" value="Chromosome"/>
</dbReference>
<dbReference type="InterPro" id="IPR045863">
    <property type="entry name" value="CorA_TM1_TM2"/>
</dbReference>
<name>A0A142NQT0_BRELN</name>
<dbReference type="InterPro" id="IPR002523">
    <property type="entry name" value="MgTranspt_CorA/ZnTranspt_ZntB"/>
</dbReference>
<dbReference type="PANTHER" id="PTHR46494">
    <property type="entry name" value="CORA FAMILY METAL ION TRANSPORTER (EUROFUNG)"/>
    <property type="match status" value="1"/>
</dbReference>
<dbReference type="GO" id="GO:0015087">
    <property type="term" value="F:cobalt ion transmembrane transporter activity"/>
    <property type="evidence" value="ECO:0007669"/>
    <property type="project" value="TreeGrafter"/>
</dbReference>
<comment type="subcellular location">
    <subcellularLocation>
        <location evidence="1">Cell membrane</location>
        <topology evidence="1">Multi-pass membrane protein</topology>
    </subcellularLocation>
</comment>
<accession>A0A142NQT0</accession>
<comment type="function">
    <text evidence="11">Mediates influx of magnesium ions. Alternates between open and closed states. Activated by low cytoplasmic Mg(2+) levels. Inactive when cytoplasmic Mg(2+) levels are high.</text>
</comment>
<evidence type="ECO:0000256" key="7">
    <source>
        <dbReference type="ARBA" id="ARBA00022989"/>
    </source>
</evidence>
<feature type="region of interest" description="Disordered" evidence="12">
    <location>
        <begin position="1"/>
        <end position="26"/>
    </location>
</feature>
<evidence type="ECO:0000256" key="12">
    <source>
        <dbReference type="SAM" id="MobiDB-lite"/>
    </source>
</evidence>
<dbReference type="FunFam" id="1.20.58.340:FF:000004">
    <property type="entry name" value="Magnesium transport protein CorA"/>
    <property type="match status" value="1"/>
</dbReference>
<dbReference type="Gene3D" id="3.30.460.20">
    <property type="entry name" value="CorA soluble domain-like"/>
    <property type="match status" value="1"/>
</dbReference>
<evidence type="ECO:0000256" key="8">
    <source>
        <dbReference type="ARBA" id="ARBA00023065"/>
    </source>
</evidence>
<evidence type="ECO:0000256" key="13">
    <source>
        <dbReference type="SAM" id="Phobius"/>
    </source>
</evidence>
<dbReference type="GO" id="GO:0005886">
    <property type="term" value="C:plasma membrane"/>
    <property type="evidence" value="ECO:0007669"/>
    <property type="project" value="UniProtKB-SubCell"/>
</dbReference>
<dbReference type="GO" id="GO:0000287">
    <property type="term" value="F:magnesium ion binding"/>
    <property type="evidence" value="ECO:0007669"/>
    <property type="project" value="TreeGrafter"/>
</dbReference>